<accession>R9H2V0</accession>
<proteinExistence type="predicted"/>
<dbReference type="GO" id="GO:0004146">
    <property type="term" value="F:dihydrofolate reductase activity"/>
    <property type="evidence" value="ECO:0007669"/>
    <property type="project" value="UniProtKB-EC"/>
</dbReference>
<dbReference type="Proteomes" id="UP000014174">
    <property type="component" value="Unassembled WGS sequence"/>
</dbReference>
<sequence>MRKLVLFMHVSLDGFAADANGGLDWISYDSELQHYADGIVATVGSPVYGRVTYELMVSYWPTVLDNSDASERDKAHAQWVDKATKIVFSKTMKKAEWNNTIVINDNIAEEIYKLKQQPGKDLVIFGSPGLAHSFMELDLIDEYQLTLNPVLLGSGIPVYQDIKNKTNLKLVKATSLKSGVVGLHYARA</sequence>
<organism evidence="2 3">
    <name type="scientific">Arcticibacter svalbardensis MN12-7</name>
    <dbReference type="NCBI Taxonomy" id="1150600"/>
    <lineage>
        <taxon>Bacteria</taxon>
        <taxon>Pseudomonadati</taxon>
        <taxon>Bacteroidota</taxon>
        <taxon>Sphingobacteriia</taxon>
        <taxon>Sphingobacteriales</taxon>
        <taxon>Sphingobacteriaceae</taxon>
        <taxon>Arcticibacter</taxon>
    </lineage>
</organism>
<dbReference type="PANTHER" id="PTHR38011:SF11">
    <property type="entry name" value="2,5-DIAMINO-6-RIBOSYLAMINO-4(3H)-PYRIMIDINONE 5'-PHOSPHATE REDUCTASE"/>
    <property type="match status" value="1"/>
</dbReference>
<dbReference type="EC" id="1.5.1.3" evidence="2"/>
<name>R9H2V0_9SPHI</name>
<comment type="caution">
    <text evidence="2">The sequence shown here is derived from an EMBL/GenBank/DDBJ whole genome shotgun (WGS) entry which is preliminary data.</text>
</comment>
<dbReference type="Gene3D" id="3.40.430.10">
    <property type="entry name" value="Dihydrofolate Reductase, subunit A"/>
    <property type="match status" value="1"/>
</dbReference>
<dbReference type="InterPro" id="IPR024072">
    <property type="entry name" value="DHFR-like_dom_sf"/>
</dbReference>
<dbReference type="InterPro" id="IPR050765">
    <property type="entry name" value="Riboflavin_Biosynth_HTPR"/>
</dbReference>
<dbReference type="Pfam" id="PF01872">
    <property type="entry name" value="RibD_C"/>
    <property type="match status" value="1"/>
</dbReference>
<keyword evidence="2" id="KW-0560">Oxidoreductase</keyword>
<evidence type="ECO:0000259" key="1">
    <source>
        <dbReference type="Pfam" id="PF01872"/>
    </source>
</evidence>
<protein>
    <submittedName>
        <fullName evidence="2">Dihydrofolate reductase</fullName>
        <ecNumber evidence="2">1.5.1.3</ecNumber>
    </submittedName>
</protein>
<dbReference type="eggNOG" id="COG0262">
    <property type="taxonomic scope" value="Bacteria"/>
</dbReference>
<dbReference type="RefSeq" id="WP_016194589.1">
    <property type="nucleotide sequence ID" value="NZ_AQPN01000049.1"/>
</dbReference>
<reference evidence="2 3" key="1">
    <citation type="journal article" date="2013" name="Genome Announc.">
        <title>Draft Genome Sequence of Arcticibacter svalbardensis Strain MN12-7T, a Member of the Family Sphingobacteriaceae Isolated from an Arctic Soil Sample.</title>
        <authorList>
            <person name="Shivaji S."/>
            <person name="Ara S."/>
            <person name="Prasad S."/>
            <person name="Manasa B.P."/>
            <person name="Begum Z."/>
            <person name="Singh A."/>
            <person name="Kumar Pinnaka A."/>
        </authorList>
    </citation>
    <scope>NUCLEOTIDE SEQUENCE [LARGE SCALE GENOMIC DNA]</scope>
    <source>
        <strain evidence="2 3">MN12-7</strain>
    </source>
</reference>
<gene>
    <name evidence="2" type="ORF">ADIARSV_1348</name>
</gene>
<dbReference type="InterPro" id="IPR002734">
    <property type="entry name" value="RibDG_C"/>
</dbReference>
<dbReference type="AlphaFoldDB" id="R9H2V0"/>
<dbReference type="PATRIC" id="fig|1150600.3.peg.1325"/>
<evidence type="ECO:0000313" key="3">
    <source>
        <dbReference type="Proteomes" id="UP000014174"/>
    </source>
</evidence>
<dbReference type="GO" id="GO:0009231">
    <property type="term" value="P:riboflavin biosynthetic process"/>
    <property type="evidence" value="ECO:0007669"/>
    <property type="project" value="InterPro"/>
</dbReference>
<dbReference type="SUPFAM" id="SSF53597">
    <property type="entry name" value="Dihydrofolate reductase-like"/>
    <property type="match status" value="1"/>
</dbReference>
<dbReference type="EMBL" id="AQPN01000049">
    <property type="protein sequence ID" value="EOR95529.1"/>
    <property type="molecule type" value="Genomic_DNA"/>
</dbReference>
<dbReference type="OrthoDB" id="195113at2"/>
<feature type="domain" description="Bacterial bifunctional deaminase-reductase C-terminal" evidence="1">
    <location>
        <begin position="2"/>
        <end position="181"/>
    </location>
</feature>
<evidence type="ECO:0000313" key="2">
    <source>
        <dbReference type="EMBL" id="EOR95529.1"/>
    </source>
</evidence>
<keyword evidence="3" id="KW-1185">Reference proteome</keyword>
<dbReference type="PANTHER" id="PTHR38011">
    <property type="entry name" value="DIHYDROFOLATE REDUCTASE FAMILY PROTEIN (AFU_ORTHOLOGUE AFUA_8G06820)"/>
    <property type="match status" value="1"/>
</dbReference>
<dbReference type="STRING" id="1150600.ADIARSV_1348"/>
<dbReference type="GO" id="GO:0008703">
    <property type="term" value="F:5-amino-6-(5-phosphoribosylamino)uracil reductase activity"/>
    <property type="evidence" value="ECO:0007669"/>
    <property type="project" value="InterPro"/>
</dbReference>